<keyword evidence="3" id="KW-0722">Serine protease inhibitor</keyword>
<evidence type="ECO:0000256" key="1">
    <source>
        <dbReference type="ARBA" id="ARBA00008210"/>
    </source>
</evidence>
<dbReference type="PRINTS" id="PR00292">
    <property type="entry name" value="POTATOINHBTR"/>
</dbReference>
<dbReference type="PANTHER" id="PTHR33091">
    <property type="entry name" value="PROTEIN, PUTATIVE, EXPRESSED-RELATED"/>
    <property type="match status" value="1"/>
</dbReference>
<reference evidence="5" key="2">
    <citation type="submission" date="2025-08" db="UniProtKB">
        <authorList>
            <consortium name="RefSeq"/>
        </authorList>
    </citation>
    <scope>IDENTIFICATION</scope>
    <source>
        <tissue evidence="5">Leaf</tissue>
    </source>
</reference>
<dbReference type="OrthoDB" id="10013825at2759"/>
<evidence type="ECO:0000313" key="5">
    <source>
        <dbReference type="RefSeq" id="XP_021842150.1"/>
    </source>
</evidence>
<dbReference type="RefSeq" id="XP_021842150.1">
    <property type="nucleotide sequence ID" value="XM_021986458.2"/>
</dbReference>
<dbReference type="PANTHER" id="PTHR33091:SF69">
    <property type="entry name" value="INHIBITOR OF TRYPSIN AND HAGEMAN FACTOR-LIKE"/>
    <property type="match status" value="1"/>
</dbReference>
<name>A0A9R0I4J4_SPIOL</name>
<comment type="similarity">
    <text evidence="1">Belongs to the protease inhibitor I13 (potato type I serine protease inhibitor) family.</text>
</comment>
<dbReference type="SUPFAM" id="SSF54654">
    <property type="entry name" value="CI-2 family of serine protease inhibitors"/>
    <property type="match status" value="1"/>
</dbReference>
<organism evidence="4 5">
    <name type="scientific">Spinacia oleracea</name>
    <name type="common">Spinach</name>
    <dbReference type="NCBI Taxonomy" id="3562"/>
    <lineage>
        <taxon>Eukaryota</taxon>
        <taxon>Viridiplantae</taxon>
        <taxon>Streptophyta</taxon>
        <taxon>Embryophyta</taxon>
        <taxon>Tracheophyta</taxon>
        <taxon>Spermatophyta</taxon>
        <taxon>Magnoliopsida</taxon>
        <taxon>eudicotyledons</taxon>
        <taxon>Gunneridae</taxon>
        <taxon>Pentapetalae</taxon>
        <taxon>Caryophyllales</taxon>
        <taxon>Chenopodiaceae</taxon>
        <taxon>Chenopodioideae</taxon>
        <taxon>Anserineae</taxon>
        <taxon>Spinacia</taxon>
    </lineage>
</organism>
<dbReference type="KEGG" id="soe:110782325"/>
<keyword evidence="2 5" id="KW-0646">Protease inhibitor</keyword>
<dbReference type="InterPro" id="IPR000864">
    <property type="entry name" value="Prot_inh_pot1"/>
</dbReference>
<keyword evidence="4" id="KW-1185">Reference proteome</keyword>
<sequence>MSSCQEKMSMSCQGKKSWPELVGKDGNEAAGIIKSENCSVKNVVVLPEGSPVTKDYRTDRVRVFVDTCGKVSSTPYIG</sequence>
<dbReference type="Proteomes" id="UP000813463">
    <property type="component" value="Chromosome 5"/>
</dbReference>
<proteinExistence type="inferred from homology"/>
<dbReference type="InterPro" id="IPR036354">
    <property type="entry name" value="Prot_inh_pot1_sf"/>
</dbReference>
<dbReference type="GeneID" id="110782325"/>
<dbReference type="GO" id="GO:0009611">
    <property type="term" value="P:response to wounding"/>
    <property type="evidence" value="ECO:0007669"/>
    <property type="project" value="InterPro"/>
</dbReference>
<gene>
    <name evidence="5" type="primary">LOC110782325</name>
</gene>
<evidence type="ECO:0000313" key="4">
    <source>
        <dbReference type="Proteomes" id="UP000813463"/>
    </source>
</evidence>
<dbReference type="Gene3D" id="3.30.10.10">
    <property type="entry name" value="Trypsin Inhibitor V, subunit A"/>
    <property type="match status" value="1"/>
</dbReference>
<dbReference type="AlphaFoldDB" id="A0A9R0I4J4"/>
<protein>
    <submittedName>
        <fullName evidence="5">Protease inhibitor HPI-like</fullName>
    </submittedName>
</protein>
<evidence type="ECO:0000256" key="2">
    <source>
        <dbReference type="ARBA" id="ARBA00022690"/>
    </source>
</evidence>
<dbReference type="GO" id="GO:0004867">
    <property type="term" value="F:serine-type endopeptidase inhibitor activity"/>
    <property type="evidence" value="ECO:0007669"/>
    <property type="project" value="UniProtKB-KW"/>
</dbReference>
<evidence type="ECO:0000256" key="3">
    <source>
        <dbReference type="ARBA" id="ARBA00022900"/>
    </source>
</evidence>
<reference evidence="4" key="1">
    <citation type="journal article" date="2021" name="Nat. Commun.">
        <title>Genomic analyses provide insights into spinach domestication and the genetic basis of agronomic traits.</title>
        <authorList>
            <person name="Cai X."/>
            <person name="Sun X."/>
            <person name="Xu C."/>
            <person name="Sun H."/>
            <person name="Wang X."/>
            <person name="Ge C."/>
            <person name="Zhang Z."/>
            <person name="Wang Q."/>
            <person name="Fei Z."/>
            <person name="Jiao C."/>
            <person name="Wang Q."/>
        </authorList>
    </citation>
    <scope>NUCLEOTIDE SEQUENCE [LARGE SCALE GENOMIC DNA]</scope>
    <source>
        <strain evidence="4">cv. Varoflay</strain>
    </source>
</reference>
<dbReference type="PROSITE" id="PS00285">
    <property type="entry name" value="POTATO_INHIBITOR"/>
    <property type="match status" value="1"/>
</dbReference>
<dbReference type="Pfam" id="PF00280">
    <property type="entry name" value="potato_inhibit"/>
    <property type="match status" value="1"/>
</dbReference>
<accession>A0A9R0I4J4</accession>